<comment type="function">
    <text evidence="2 7">Catalyzes the formation of N(7)-methylguanine at position 46 (m7G46) in tRNA.</text>
</comment>
<dbReference type="Proteomes" id="UP001056455">
    <property type="component" value="Chromosome"/>
</dbReference>
<dbReference type="EMBL" id="CP099489">
    <property type="protein sequence ID" value="USQ78514.1"/>
    <property type="molecule type" value="Genomic_DNA"/>
</dbReference>
<dbReference type="RefSeq" id="WP_252591312.1">
    <property type="nucleotide sequence ID" value="NZ_CP099489.1"/>
</dbReference>
<comment type="caution">
    <text evidence="7">Lacks conserved residue(s) required for the propagation of feature annotation.</text>
</comment>
<name>A0ABY4YPH7_9MICO</name>
<dbReference type="GO" id="GO:0008176">
    <property type="term" value="F:tRNA (guanine(46)-N7)-methyltransferase activity"/>
    <property type="evidence" value="ECO:0007669"/>
    <property type="project" value="UniProtKB-EC"/>
</dbReference>
<dbReference type="Gene3D" id="3.40.50.150">
    <property type="entry name" value="Vaccinia Virus protein VP39"/>
    <property type="match status" value="1"/>
</dbReference>
<protein>
    <recommendedName>
        <fullName evidence="7">tRNA (guanine-N(7)-)-methyltransferase</fullName>
        <ecNumber evidence="7">2.1.1.33</ecNumber>
    </recommendedName>
    <alternativeName>
        <fullName evidence="7">tRNA (guanine(46)-N(7))-methyltransferase</fullName>
    </alternativeName>
    <alternativeName>
        <fullName evidence="7">tRNA(m7G46)-methyltransferase</fullName>
    </alternativeName>
</protein>
<comment type="pathway">
    <text evidence="7">tRNA modification; N(7)-methylguanine-tRNA biosynthesis.</text>
</comment>
<accession>A0ABY4YPH7</accession>
<reference evidence="8" key="1">
    <citation type="submission" date="2022-06" db="EMBL/GenBank/DDBJ databases">
        <title>Ornithinimicrobium HY1793.</title>
        <authorList>
            <person name="Huang Y."/>
        </authorList>
    </citation>
    <scope>NUCLEOTIDE SEQUENCE</scope>
    <source>
        <strain evidence="8">HY1793</strain>
    </source>
</reference>
<feature type="binding site" evidence="7">
    <location>
        <begin position="221"/>
        <end position="224"/>
    </location>
    <ligand>
        <name>substrate</name>
    </ligand>
</feature>
<dbReference type="InterPro" id="IPR055361">
    <property type="entry name" value="tRNA_methyltr_TrmB_bact"/>
</dbReference>
<evidence type="ECO:0000313" key="8">
    <source>
        <dbReference type="EMBL" id="USQ78514.1"/>
    </source>
</evidence>
<dbReference type="SUPFAM" id="SSF53335">
    <property type="entry name" value="S-adenosyl-L-methionine-dependent methyltransferases"/>
    <property type="match status" value="1"/>
</dbReference>
<dbReference type="PROSITE" id="PS51625">
    <property type="entry name" value="SAM_MT_TRMB"/>
    <property type="match status" value="1"/>
</dbReference>
<feature type="binding site" evidence="7">
    <location>
        <position position="157"/>
    </location>
    <ligand>
        <name>substrate</name>
    </ligand>
</feature>
<keyword evidence="6 7" id="KW-0819">tRNA processing</keyword>
<feature type="binding site" evidence="7">
    <location>
        <position position="78"/>
    </location>
    <ligand>
        <name>S-adenosyl-L-methionine</name>
        <dbReference type="ChEBI" id="CHEBI:59789"/>
    </ligand>
</feature>
<evidence type="ECO:0000313" key="9">
    <source>
        <dbReference type="Proteomes" id="UP001056455"/>
    </source>
</evidence>
<dbReference type="InterPro" id="IPR029063">
    <property type="entry name" value="SAM-dependent_MTases_sf"/>
</dbReference>
<feature type="binding site" evidence="7">
    <location>
        <position position="189"/>
    </location>
    <ligand>
        <name>substrate</name>
    </ligand>
</feature>
<evidence type="ECO:0000256" key="7">
    <source>
        <dbReference type="HAMAP-Rule" id="MF_01057"/>
    </source>
</evidence>
<dbReference type="PANTHER" id="PTHR23417:SF14">
    <property type="entry name" value="PENTACOTRIPEPTIDE-REPEAT REGION OF PRORP DOMAIN-CONTAINING PROTEIN"/>
    <property type="match status" value="1"/>
</dbReference>
<evidence type="ECO:0000256" key="5">
    <source>
        <dbReference type="ARBA" id="ARBA00022691"/>
    </source>
</evidence>
<dbReference type="NCBIfam" id="TIGR00091">
    <property type="entry name" value="tRNA (guanosine(46)-N7)-methyltransferase TrmB"/>
    <property type="match status" value="1"/>
</dbReference>
<evidence type="ECO:0000256" key="4">
    <source>
        <dbReference type="ARBA" id="ARBA00022679"/>
    </source>
</evidence>
<keyword evidence="9" id="KW-1185">Reference proteome</keyword>
<evidence type="ECO:0000256" key="6">
    <source>
        <dbReference type="ARBA" id="ARBA00022694"/>
    </source>
</evidence>
<evidence type="ECO:0000256" key="2">
    <source>
        <dbReference type="ARBA" id="ARBA00003015"/>
    </source>
</evidence>
<gene>
    <name evidence="7 8" type="primary">trmB</name>
    <name evidence="8" type="ORF">NF556_12795</name>
</gene>
<comment type="catalytic activity">
    <reaction evidence="1 7">
        <text>guanosine(46) in tRNA + S-adenosyl-L-methionine = N(7)-methylguanosine(46) in tRNA + S-adenosyl-L-homocysteine</text>
        <dbReference type="Rhea" id="RHEA:42708"/>
        <dbReference type="Rhea" id="RHEA-COMP:10188"/>
        <dbReference type="Rhea" id="RHEA-COMP:10189"/>
        <dbReference type="ChEBI" id="CHEBI:57856"/>
        <dbReference type="ChEBI" id="CHEBI:59789"/>
        <dbReference type="ChEBI" id="CHEBI:74269"/>
        <dbReference type="ChEBI" id="CHEBI:74480"/>
        <dbReference type="EC" id="2.1.1.33"/>
    </reaction>
</comment>
<sequence>MSDSAAPRRERPSGYRGRIRSFTRRGDRMPPQHQAAYDQLAGTYVVDVPRHDGSTTVDPDYRLKVADVFGRAAPLVVEVGPGSGDALIAGAKALPDTDFVALEVWRPGIGQCLSRLIDDPLSNIAFVEADAEVALATMLPAGSVAEVWTFFPDPWPKRKHHHRRIVRPEFADTVCRVLEPGGLWRLATDIDDYAKHMRRVLDAHEGLELVSTERPPLRPITRFERRGAEVGRTISDLAYRRR</sequence>
<proteinExistence type="inferred from homology"/>
<dbReference type="EC" id="2.1.1.33" evidence="7"/>
<evidence type="ECO:0000256" key="1">
    <source>
        <dbReference type="ARBA" id="ARBA00000142"/>
    </source>
</evidence>
<dbReference type="PANTHER" id="PTHR23417">
    <property type="entry name" value="3-DEOXY-D-MANNO-OCTULOSONIC-ACID TRANSFERASE/TRNA GUANINE-N 7 - -METHYLTRANSFERASE"/>
    <property type="match status" value="1"/>
</dbReference>
<evidence type="ECO:0000256" key="3">
    <source>
        <dbReference type="ARBA" id="ARBA00022603"/>
    </source>
</evidence>
<keyword evidence="4 7" id="KW-0808">Transferase</keyword>
<feature type="binding site" evidence="7">
    <location>
        <position position="103"/>
    </location>
    <ligand>
        <name>S-adenosyl-L-methionine</name>
        <dbReference type="ChEBI" id="CHEBI:59789"/>
    </ligand>
</feature>
<dbReference type="Pfam" id="PF02390">
    <property type="entry name" value="Methyltransf_4"/>
    <property type="match status" value="1"/>
</dbReference>
<keyword evidence="5 7" id="KW-0949">S-adenosyl-L-methionine</keyword>
<dbReference type="InterPro" id="IPR003358">
    <property type="entry name" value="tRNA_(Gua-N-7)_MeTrfase_Trmb"/>
</dbReference>
<organism evidence="8 9">
    <name type="scientific">Ornithinimicrobium faecis</name>
    <dbReference type="NCBI Taxonomy" id="2934158"/>
    <lineage>
        <taxon>Bacteria</taxon>
        <taxon>Bacillati</taxon>
        <taxon>Actinomycetota</taxon>
        <taxon>Actinomycetes</taxon>
        <taxon>Micrococcales</taxon>
        <taxon>Ornithinimicrobiaceae</taxon>
        <taxon>Ornithinimicrobium</taxon>
    </lineage>
</organism>
<comment type="similarity">
    <text evidence="7">Belongs to the class I-like SAM-binding methyltransferase superfamily. TrmB family.</text>
</comment>
<feature type="binding site" evidence="7">
    <location>
        <position position="130"/>
    </location>
    <ligand>
        <name>S-adenosyl-L-methionine</name>
        <dbReference type="ChEBI" id="CHEBI:59789"/>
    </ligand>
</feature>
<keyword evidence="3 7" id="KW-0489">Methyltransferase</keyword>
<feature type="binding site" evidence="7">
    <location>
        <position position="153"/>
    </location>
    <ligand>
        <name>S-adenosyl-L-methionine</name>
        <dbReference type="ChEBI" id="CHEBI:59789"/>
    </ligand>
</feature>
<dbReference type="HAMAP" id="MF_01057">
    <property type="entry name" value="tRNA_methyltr_TrmB"/>
    <property type="match status" value="1"/>
</dbReference>